<dbReference type="PANTHER" id="PTHR10430">
    <property type="entry name" value="PEROXIREDOXIN"/>
    <property type="match status" value="1"/>
</dbReference>
<gene>
    <name evidence="5" type="ORF">ABIE13_003091</name>
</gene>
<dbReference type="InterPro" id="IPR013766">
    <property type="entry name" value="Thioredoxin_domain"/>
</dbReference>
<feature type="domain" description="Thioredoxin" evidence="4">
    <location>
        <begin position="2"/>
        <end position="167"/>
    </location>
</feature>
<dbReference type="Pfam" id="PF08534">
    <property type="entry name" value="Redoxin"/>
    <property type="match status" value="1"/>
</dbReference>
<accession>A0ABV2QAD9</accession>
<sequence>MIKVGDTLPAVTLTEYSEVEGNGCSIGPNPVEVASAAAGKTVAVFAVPGAFTPTCSAKHVPGYLENAEALKAAGVDEIWCLSVNDAFVMGAWARDQKAAGKIRFLADGSAEFAKATGLTLDLTGRGMGVRSNRYSMLVKDGKVATLNVEGPGKFEVSDGATMLAQAK</sequence>
<dbReference type="RefSeq" id="WP_354444838.1">
    <property type="nucleotide sequence ID" value="NZ_JBEPSH010000006.1"/>
</dbReference>
<evidence type="ECO:0000313" key="5">
    <source>
        <dbReference type="EMBL" id="MET4577975.1"/>
    </source>
</evidence>
<evidence type="ECO:0000259" key="4">
    <source>
        <dbReference type="PROSITE" id="PS51352"/>
    </source>
</evidence>
<dbReference type="InterPro" id="IPR013740">
    <property type="entry name" value="Redoxin"/>
</dbReference>
<comment type="caution">
    <text evidence="5">The sequence shown here is derived from an EMBL/GenBank/DDBJ whole genome shotgun (WGS) entry which is preliminary data.</text>
</comment>
<keyword evidence="6" id="KW-1185">Reference proteome</keyword>
<evidence type="ECO:0000256" key="2">
    <source>
        <dbReference type="ARBA" id="ARBA00023002"/>
    </source>
</evidence>
<dbReference type="InterPro" id="IPR036249">
    <property type="entry name" value="Thioredoxin-like_sf"/>
</dbReference>
<evidence type="ECO:0000313" key="6">
    <source>
        <dbReference type="Proteomes" id="UP001549320"/>
    </source>
</evidence>
<dbReference type="CDD" id="cd03013">
    <property type="entry name" value="PRX5_like"/>
    <property type="match status" value="1"/>
</dbReference>
<dbReference type="EMBL" id="JBEPSH010000006">
    <property type="protein sequence ID" value="MET4577975.1"/>
    <property type="molecule type" value="Genomic_DNA"/>
</dbReference>
<dbReference type="InterPro" id="IPR037944">
    <property type="entry name" value="PRX5-like"/>
</dbReference>
<organism evidence="5 6">
    <name type="scientific">Ottowia thiooxydans</name>
    <dbReference type="NCBI Taxonomy" id="219182"/>
    <lineage>
        <taxon>Bacteria</taxon>
        <taxon>Pseudomonadati</taxon>
        <taxon>Pseudomonadota</taxon>
        <taxon>Betaproteobacteria</taxon>
        <taxon>Burkholderiales</taxon>
        <taxon>Comamonadaceae</taxon>
        <taxon>Ottowia</taxon>
    </lineage>
</organism>
<proteinExistence type="inferred from homology"/>
<evidence type="ECO:0000256" key="3">
    <source>
        <dbReference type="RuleBase" id="RU366011"/>
    </source>
</evidence>
<comment type="similarity">
    <text evidence="3">Belongs to the peroxiredoxin family. Prx5 subfamily.</text>
</comment>
<protein>
    <recommendedName>
        <fullName evidence="3">Glutathione-dependent peroxiredoxin</fullName>
        <ecNumber evidence="3">1.11.1.27</ecNumber>
    </recommendedName>
</protein>
<dbReference type="SUPFAM" id="SSF52833">
    <property type="entry name" value="Thioredoxin-like"/>
    <property type="match status" value="1"/>
</dbReference>
<reference evidence="5 6" key="1">
    <citation type="submission" date="2024-06" db="EMBL/GenBank/DDBJ databases">
        <title>Sorghum-associated microbial communities from plants grown in Nebraska, USA.</title>
        <authorList>
            <person name="Schachtman D."/>
        </authorList>
    </citation>
    <scope>NUCLEOTIDE SEQUENCE [LARGE SCALE GENOMIC DNA]</scope>
    <source>
        <strain evidence="5 6">2709</strain>
    </source>
</reference>
<comment type="catalytic activity">
    <reaction evidence="3">
        <text>a hydroperoxide + 2 glutathione = an alcohol + glutathione disulfide + H2O</text>
        <dbReference type="Rhea" id="RHEA:62632"/>
        <dbReference type="ChEBI" id="CHEBI:15377"/>
        <dbReference type="ChEBI" id="CHEBI:30879"/>
        <dbReference type="ChEBI" id="CHEBI:35924"/>
        <dbReference type="ChEBI" id="CHEBI:57925"/>
        <dbReference type="ChEBI" id="CHEBI:58297"/>
        <dbReference type="EC" id="1.11.1.27"/>
    </reaction>
</comment>
<dbReference type="Gene3D" id="3.40.30.10">
    <property type="entry name" value="Glutaredoxin"/>
    <property type="match status" value="1"/>
</dbReference>
<dbReference type="Proteomes" id="UP001549320">
    <property type="component" value="Unassembled WGS sequence"/>
</dbReference>
<dbReference type="GO" id="GO:0004601">
    <property type="term" value="F:peroxidase activity"/>
    <property type="evidence" value="ECO:0007669"/>
    <property type="project" value="UniProtKB-KW"/>
</dbReference>
<keyword evidence="1 3" id="KW-0575">Peroxidase</keyword>
<keyword evidence="3" id="KW-0676">Redox-active center</keyword>
<dbReference type="EC" id="1.11.1.27" evidence="3"/>
<evidence type="ECO:0000256" key="1">
    <source>
        <dbReference type="ARBA" id="ARBA00022559"/>
    </source>
</evidence>
<comment type="function">
    <text evidence="3">Thiol-specific peroxidase that catalyzes the reduction of hydrogen peroxide and organic hydroperoxides to water and alcohols, respectively. Plays a role in cell protection against oxidative stress by detoxifying peroxides.</text>
</comment>
<keyword evidence="2 3" id="KW-0560">Oxidoreductase</keyword>
<name>A0ABV2QAD9_9BURK</name>
<keyword evidence="3" id="KW-0049">Antioxidant</keyword>
<dbReference type="PROSITE" id="PS51352">
    <property type="entry name" value="THIOREDOXIN_2"/>
    <property type="match status" value="1"/>
</dbReference>
<dbReference type="PANTHER" id="PTHR10430:SF16">
    <property type="entry name" value="PEROXIREDOXIN-5, MITOCHONDRIAL"/>
    <property type="match status" value="1"/>
</dbReference>